<feature type="domain" description="Ribonuclease H2 subunit B wHTH" evidence="9">
    <location>
        <begin position="105"/>
        <end position="228"/>
    </location>
</feature>
<dbReference type="PANTHER" id="PTHR13383:SF11">
    <property type="entry name" value="RIBONUCLEASE H2 SUBUNIT B"/>
    <property type="match status" value="1"/>
</dbReference>
<evidence type="ECO:0000313" key="12">
    <source>
        <dbReference type="Proteomes" id="UP000594454"/>
    </source>
</evidence>
<sequence length="302" mass="34507">MSEKQTRSKTKIEPDAEKKVLSTLPKRHIFFIEGKHAESGDIQIEKMRHPGTGESSFFVFSKSTNKVYEVHQFNEPHRSWFIDETVCSNGKCNLLTPFDPMLFALFYLYKNCSDKAMPLNQIRDDDFPKTTEILEKLADDMILKISDRKGPEDLRAFKFNKDKTLAWLALKTELLIKTLKNESIQVSENAISANYIKEEKDEHFEEDYLRFASGIVGSYIPEQLKNELLEYLNVTETVTSSKRKSLQPPKDATHTNKKVKVEADTSIISPPPGVKEKKETAKEKAMKKAAAGTKSIASFFKK</sequence>
<feature type="domain" description="Rnh202 triple barrel" evidence="10">
    <location>
        <begin position="35"/>
        <end position="99"/>
    </location>
</feature>
<evidence type="ECO:0000256" key="4">
    <source>
        <dbReference type="ARBA" id="ARBA00019062"/>
    </source>
</evidence>
<feature type="compositionally biased region" description="Basic and acidic residues" evidence="8">
    <location>
        <begin position="274"/>
        <end position="286"/>
    </location>
</feature>
<evidence type="ECO:0000313" key="11">
    <source>
        <dbReference type="EMBL" id="CAD7076954.1"/>
    </source>
</evidence>
<dbReference type="PANTHER" id="PTHR13383">
    <property type="entry name" value="RIBONUCLEASE H2 SUBUNIT B"/>
    <property type="match status" value="1"/>
</dbReference>
<name>A0A7R8UBM2_HERIL</name>
<dbReference type="InterPro" id="IPR041195">
    <property type="entry name" value="Rnh202_N"/>
</dbReference>
<comment type="function">
    <text evidence="6">Non catalytic subunit of RNase H2, an endonuclease that specifically degrades the RNA of RNA:DNA hybrids. Participates in DNA replication, possibly by mediating the removal of lagging-strand Okazaki fragment RNA primers during DNA replication. Mediates the excision of single ribonucleotides from DNA:RNA duplexes.</text>
</comment>
<comment type="subunit">
    <text evidence="3">The RNase H2 complex is a heterotrimer composed of the catalytic subunit RNASEH2A and the non-catalytic subunits RNASEH2B and RNASEH2C.</text>
</comment>
<feature type="compositionally biased region" description="Basic and acidic residues" evidence="8">
    <location>
        <begin position="251"/>
        <end position="263"/>
    </location>
</feature>
<evidence type="ECO:0000256" key="5">
    <source>
        <dbReference type="ARBA" id="ARBA00023242"/>
    </source>
</evidence>
<organism evidence="11 12">
    <name type="scientific">Hermetia illucens</name>
    <name type="common">Black soldier fly</name>
    <dbReference type="NCBI Taxonomy" id="343691"/>
    <lineage>
        <taxon>Eukaryota</taxon>
        <taxon>Metazoa</taxon>
        <taxon>Ecdysozoa</taxon>
        <taxon>Arthropoda</taxon>
        <taxon>Hexapoda</taxon>
        <taxon>Insecta</taxon>
        <taxon>Pterygota</taxon>
        <taxon>Neoptera</taxon>
        <taxon>Endopterygota</taxon>
        <taxon>Diptera</taxon>
        <taxon>Brachycera</taxon>
        <taxon>Stratiomyomorpha</taxon>
        <taxon>Stratiomyidae</taxon>
        <taxon>Hermetiinae</taxon>
        <taxon>Hermetia</taxon>
    </lineage>
</organism>
<evidence type="ECO:0000256" key="1">
    <source>
        <dbReference type="ARBA" id="ARBA00004123"/>
    </source>
</evidence>
<dbReference type="GO" id="GO:0005654">
    <property type="term" value="C:nucleoplasm"/>
    <property type="evidence" value="ECO:0007669"/>
    <property type="project" value="TreeGrafter"/>
</dbReference>
<dbReference type="OMA" id="AQWVLIA"/>
<comment type="subcellular location">
    <subcellularLocation>
        <location evidence="1">Nucleus</location>
    </subcellularLocation>
</comment>
<evidence type="ECO:0000256" key="8">
    <source>
        <dbReference type="SAM" id="MobiDB-lite"/>
    </source>
</evidence>
<dbReference type="GO" id="GO:0032299">
    <property type="term" value="C:ribonuclease H2 complex"/>
    <property type="evidence" value="ECO:0007669"/>
    <property type="project" value="InterPro"/>
</dbReference>
<dbReference type="OrthoDB" id="29098at2759"/>
<dbReference type="InterPro" id="IPR019024">
    <property type="entry name" value="RNase_H2_suB_wHTH"/>
</dbReference>
<dbReference type="Pfam" id="PF09468">
    <property type="entry name" value="RNase_H2-Ydr279"/>
    <property type="match status" value="1"/>
</dbReference>
<evidence type="ECO:0000256" key="6">
    <source>
        <dbReference type="ARBA" id="ARBA00024778"/>
    </source>
</evidence>
<dbReference type="InterPro" id="IPR040456">
    <property type="entry name" value="RNase_H2_suB"/>
</dbReference>
<dbReference type="Pfam" id="PF17745">
    <property type="entry name" value="Ydr279_N"/>
    <property type="match status" value="1"/>
</dbReference>
<dbReference type="AlphaFoldDB" id="A0A7R8UBM2"/>
<evidence type="ECO:0000259" key="9">
    <source>
        <dbReference type="Pfam" id="PF09468"/>
    </source>
</evidence>
<proteinExistence type="inferred from homology"/>
<dbReference type="Gene3D" id="2.20.25.530">
    <property type="match status" value="1"/>
</dbReference>
<evidence type="ECO:0000259" key="10">
    <source>
        <dbReference type="Pfam" id="PF17745"/>
    </source>
</evidence>
<keyword evidence="12" id="KW-1185">Reference proteome</keyword>
<feature type="region of interest" description="Disordered" evidence="8">
    <location>
        <begin position="240"/>
        <end position="287"/>
    </location>
</feature>
<reference evidence="11 12" key="1">
    <citation type="submission" date="2020-11" db="EMBL/GenBank/DDBJ databases">
        <authorList>
            <person name="Wallbank WR R."/>
            <person name="Pardo Diaz C."/>
            <person name="Kozak K."/>
            <person name="Martin S."/>
            <person name="Jiggins C."/>
            <person name="Moest M."/>
            <person name="Warren A I."/>
            <person name="Generalovic N T."/>
            <person name="Byers J.R.P. K."/>
            <person name="Montejo-Kovacevich G."/>
            <person name="Yen C E."/>
        </authorList>
    </citation>
    <scope>NUCLEOTIDE SEQUENCE [LARGE SCALE GENOMIC DNA]</scope>
</reference>
<evidence type="ECO:0000256" key="2">
    <source>
        <dbReference type="ARBA" id="ARBA00009823"/>
    </source>
</evidence>
<protein>
    <recommendedName>
        <fullName evidence="4">Ribonuclease H2 subunit B</fullName>
    </recommendedName>
    <alternativeName>
        <fullName evidence="7">Ribonuclease HI subunit B</fullName>
    </alternativeName>
</protein>
<dbReference type="FunCoup" id="A0A7R8UBM2">
    <property type="interactions" value="590"/>
</dbReference>
<dbReference type="EMBL" id="LR899009">
    <property type="protein sequence ID" value="CAD7076954.1"/>
    <property type="molecule type" value="Genomic_DNA"/>
</dbReference>
<dbReference type="GO" id="GO:0006401">
    <property type="term" value="P:RNA catabolic process"/>
    <property type="evidence" value="ECO:0007669"/>
    <property type="project" value="TreeGrafter"/>
</dbReference>
<dbReference type="Gene3D" id="1.10.20.120">
    <property type="match status" value="1"/>
</dbReference>
<evidence type="ECO:0000256" key="3">
    <source>
        <dbReference type="ARBA" id="ARBA00011277"/>
    </source>
</evidence>
<gene>
    <name evidence="11" type="ORF">HERILL_LOCUS336</name>
</gene>
<comment type="similarity">
    <text evidence="2">Belongs to the RNase H2 subunit B family.</text>
</comment>
<dbReference type="Proteomes" id="UP000594454">
    <property type="component" value="Chromosome 1"/>
</dbReference>
<keyword evidence="5" id="KW-0539">Nucleus</keyword>
<accession>A0A7R8UBM2</accession>
<evidence type="ECO:0000256" key="7">
    <source>
        <dbReference type="ARBA" id="ARBA00033464"/>
    </source>
</evidence>
<dbReference type="InParanoid" id="A0A7R8UBM2"/>